<accession>A0A8S5N0K4</accession>
<dbReference type="EMBL" id="BK015035">
    <property type="protein sequence ID" value="DAD88126.1"/>
    <property type="molecule type" value="Genomic_DNA"/>
</dbReference>
<organism evidence="1">
    <name type="scientific">Siphoviridae sp. ctpbb7</name>
    <dbReference type="NCBI Taxonomy" id="2826465"/>
    <lineage>
        <taxon>Viruses</taxon>
        <taxon>Duplodnaviria</taxon>
        <taxon>Heunggongvirae</taxon>
        <taxon>Uroviricota</taxon>
        <taxon>Caudoviricetes</taxon>
    </lineage>
</organism>
<protein>
    <submittedName>
        <fullName evidence="1">Uncharacterized protein</fullName>
    </submittedName>
</protein>
<sequence>MDLIYADNTKKDIGIFDAYTLDLSYGEDENDFELKIDRAAHCCKAGYYIYVEGEEYGGVIEKIKVNTKADEVTYSGPTWQGYIDHKVLCPDPGQDYLVADGEAHEVLADLIERLDLPALFEASTEDSGITVHYQFERYVTAYKGIKAMLKDAGAKLKLKWQNGKVIMRVEQVRDYSHDEEFDTSQVNFEVAREYAPVNHMLCLGQGDLADRAVIHIFTDENGGIQPYATTKNPLKDSDYILDTSRQVLTGEDEVAEVLDMSSAQITTNYILQTSKPSNWATEYDAYYIQDGDSYKAVAGVEVGYMLTRYQPSDWPANFGDYSTRNGDSYNKVSGTTTYTAQTQKPSDWTVKYEDYYTKGSDYESVKGVEKEIYTKQTRQPSDWRKNYGDYYVLYSDGVTTEYKKVDGVSRYRYNPQTRKPTDWDTNYTGYYKRKKTGGYEKVAEREDKKIPAWKAKTYFVQESYQVAPVWKKETRYTYKKTEQAPTWKSGTYYTKQDGQAPTWKAGTYYKKSSDKVAPKWTTGTYYTKVTDQYATLVAEAVKKLQETTSDTLKIDLEETEQSYDIGDIVGAVESVTGISTIQEVTQKIVKINNDEVTITYEVS</sequence>
<name>A0A8S5N0K4_9CAUD</name>
<proteinExistence type="predicted"/>
<reference evidence="1" key="1">
    <citation type="journal article" date="2021" name="Proc. Natl. Acad. Sci. U.S.A.">
        <title>A Catalog of Tens of Thousands of Viruses from Human Metagenomes Reveals Hidden Associations with Chronic Diseases.</title>
        <authorList>
            <person name="Tisza M.J."/>
            <person name="Buck C.B."/>
        </authorList>
    </citation>
    <scope>NUCLEOTIDE SEQUENCE</scope>
    <source>
        <strain evidence="1">Ctpbb7</strain>
    </source>
</reference>
<evidence type="ECO:0000313" key="1">
    <source>
        <dbReference type="EMBL" id="DAD88126.1"/>
    </source>
</evidence>